<name>A0ABT3FM81_9BACT</name>
<dbReference type="PANTHER" id="PTHR48079">
    <property type="entry name" value="PROTEIN YEEZ"/>
    <property type="match status" value="1"/>
</dbReference>
<dbReference type="SUPFAM" id="SSF51735">
    <property type="entry name" value="NAD(P)-binding Rossmann-fold domains"/>
    <property type="match status" value="1"/>
</dbReference>
<keyword evidence="3" id="KW-1185">Reference proteome</keyword>
<accession>A0ABT3FM81</accession>
<evidence type="ECO:0000259" key="1">
    <source>
        <dbReference type="Pfam" id="PF01370"/>
    </source>
</evidence>
<dbReference type="EMBL" id="JAPDDS010000004">
    <property type="protein sequence ID" value="MCW1884690.1"/>
    <property type="molecule type" value="Genomic_DNA"/>
</dbReference>
<comment type="caution">
    <text evidence="2">The sequence shown here is derived from an EMBL/GenBank/DDBJ whole genome shotgun (WGS) entry which is preliminary data.</text>
</comment>
<protein>
    <submittedName>
        <fullName evidence="2">NAD-dependent epimerase/dehydratase family protein</fullName>
    </submittedName>
</protein>
<dbReference type="InterPro" id="IPR051783">
    <property type="entry name" value="NAD(P)-dependent_oxidoreduct"/>
</dbReference>
<dbReference type="InterPro" id="IPR036291">
    <property type="entry name" value="NAD(P)-bd_dom_sf"/>
</dbReference>
<sequence length="279" mass="30587">MRHLLLCGHGYLGQAISRDFIAADWQVTPLSRSGGDGSIACDLTSAADVAALEVERPDFIVHCASSGRGGAEAYRAVYLEGCRHLLERFPGVPLLFTSSTSVYAQVDGSEVTEESPAAPDRETGQILRETEELVLSRGGLVTRLSGIYGPHRSVILRKFLGGEAIIEEDGRRYLNQIHRDDAAAAILHLATLPRDLPSRLYNLTDTRPLTQRECYETLSTIFSCPLPPTGPRDPDRKRGWTHKRVSNAKLRSLGWEPRFPSYLDAVESIAPTLGDPGHA</sequence>
<dbReference type="PANTHER" id="PTHR48079:SF6">
    <property type="entry name" value="NAD(P)-BINDING DOMAIN-CONTAINING PROTEIN-RELATED"/>
    <property type="match status" value="1"/>
</dbReference>
<dbReference type="Proteomes" id="UP001207930">
    <property type="component" value="Unassembled WGS sequence"/>
</dbReference>
<dbReference type="Gene3D" id="3.40.50.720">
    <property type="entry name" value="NAD(P)-binding Rossmann-like Domain"/>
    <property type="match status" value="1"/>
</dbReference>
<dbReference type="InterPro" id="IPR001509">
    <property type="entry name" value="Epimerase_deHydtase"/>
</dbReference>
<dbReference type="RefSeq" id="WP_264500650.1">
    <property type="nucleotide sequence ID" value="NZ_JAPDDS010000004.1"/>
</dbReference>
<evidence type="ECO:0000313" key="3">
    <source>
        <dbReference type="Proteomes" id="UP001207930"/>
    </source>
</evidence>
<evidence type="ECO:0000313" key="2">
    <source>
        <dbReference type="EMBL" id="MCW1884690.1"/>
    </source>
</evidence>
<gene>
    <name evidence="2" type="ORF">OKA04_08110</name>
</gene>
<organism evidence="2 3">
    <name type="scientific">Luteolibacter flavescens</name>
    <dbReference type="NCBI Taxonomy" id="1859460"/>
    <lineage>
        <taxon>Bacteria</taxon>
        <taxon>Pseudomonadati</taxon>
        <taxon>Verrucomicrobiota</taxon>
        <taxon>Verrucomicrobiia</taxon>
        <taxon>Verrucomicrobiales</taxon>
        <taxon>Verrucomicrobiaceae</taxon>
        <taxon>Luteolibacter</taxon>
    </lineage>
</organism>
<feature type="domain" description="NAD-dependent epimerase/dehydratase" evidence="1">
    <location>
        <begin position="8"/>
        <end position="203"/>
    </location>
</feature>
<dbReference type="Pfam" id="PF01370">
    <property type="entry name" value="Epimerase"/>
    <property type="match status" value="1"/>
</dbReference>
<reference evidence="2 3" key="1">
    <citation type="submission" date="2022-10" db="EMBL/GenBank/DDBJ databases">
        <title>Luteolibacter flavescens strain MCCC 1K03193, whole genome shotgun sequencing project.</title>
        <authorList>
            <person name="Zhao G."/>
            <person name="Shen L."/>
        </authorList>
    </citation>
    <scope>NUCLEOTIDE SEQUENCE [LARGE SCALE GENOMIC DNA]</scope>
    <source>
        <strain evidence="2 3">MCCC 1K03193</strain>
    </source>
</reference>
<proteinExistence type="predicted"/>